<dbReference type="Gene3D" id="3.60.40.10">
    <property type="entry name" value="PPM-type phosphatase domain"/>
    <property type="match status" value="1"/>
</dbReference>
<dbReference type="SUPFAM" id="SSF81606">
    <property type="entry name" value="PP2C-like"/>
    <property type="match status" value="1"/>
</dbReference>
<evidence type="ECO:0000313" key="9">
    <source>
        <dbReference type="EMBL" id="UZE95496.1"/>
    </source>
</evidence>
<feature type="transmembrane region" description="Helical" evidence="6">
    <location>
        <begin position="553"/>
        <end position="574"/>
    </location>
</feature>
<dbReference type="Gene3D" id="1.10.510.10">
    <property type="entry name" value="Transferase(Phosphotransferase) domain 1"/>
    <property type="match status" value="1"/>
</dbReference>
<evidence type="ECO:0000256" key="3">
    <source>
        <dbReference type="ARBA" id="ARBA00022777"/>
    </source>
</evidence>
<dbReference type="Proteomes" id="UP001163739">
    <property type="component" value="Chromosome"/>
</dbReference>
<dbReference type="InterPro" id="IPR001932">
    <property type="entry name" value="PPM-type_phosphatase-like_dom"/>
</dbReference>
<evidence type="ECO:0000313" key="10">
    <source>
        <dbReference type="Proteomes" id="UP001163739"/>
    </source>
</evidence>
<keyword evidence="4" id="KW-0067">ATP-binding</keyword>
<evidence type="ECO:0000256" key="6">
    <source>
        <dbReference type="SAM" id="Phobius"/>
    </source>
</evidence>
<keyword evidence="6" id="KW-0812">Transmembrane</keyword>
<dbReference type="RefSeq" id="WP_265046985.1">
    <property type="nucleotide sequence ID" value="NZ_CP100390.1"/>
</dbReference>
<dbReference type="PANTHER" id="PTHR43289">
    <property type="entry name" value="MITOGEN-ACTIVATED PROTEIN KINASE KINASE KINASE 20-RELATED"/>
    <property type="match status" value="1"/>
</dbReference>
<reference evidence="9" key="1">
    <citation type="submission" date="2022-06" db="EMBL/GenBank/DDBJ databases">
        <title>Alkalimarinus sp. nov., isolated from gut of a Alitta virens.</title>
        <authorList>
            <person name="Yang A.I."/>
            <person name="Shin N.-R."/>
        </authorList>
    </citation>
    <scope>NUCLEOTIDE SEQUENCE</scope>
    <source>
        <strain evidence="9">A2M4</strain>
    </source>
</reference>
<feature type="compositionally biased region" description="Polar residues" evidence="5">
    <location>
        <begin position="1"/>
        <end position="13"/>
    </location>
</feature>
<feature type="domain" description="Protein kinase" evidence="7">
    <location>
        <begin position="271"/>
        <end position="536"/>
    </location>
</feature>
<proteinExistence type="predicted"/>
<gene>
    <name evidence="9" type="ORF">NKI27_15685</name>
</gene>
<keyword evidence="2" id="KW-0547">Nucleotide-binding</keyword>
<dbReference type="SMART" id="SM00220">
    <property type="entry name" value="S_TKc"/>
    <property type="match status" value="1"/>
</dbReference>
<protein>
    <submittedName>
        <fullName evidence="9">Protein kinase</fullName>
    </submittedName>
</protein>
<dbReference type="PROSITE" id="PS50011">
    <property type="entry name" value="PROTEIN_KINASE_DOM"/>
    <property type="match status" value="1"/>
</dbReference>
<dbReference type="SMART" id="SM00332">
    <property type="entry name" value="PP2Cc"/>
    <property type="match status" value="1"/>
</dbReference>
<dbReference type="InterPro" id="IPR011009">
    <property type="entry name" value="Kinase-like_dom_sf"/>
</dbReference>
<feature type="region of interest" description="Disordered" evidence="5">
    <location>
        <begin position="1"/>
        <end position="26"/>
    </location>
</feature>
<keyword evidence="6" id="KW-1133">Transmembrane helix</keyword>
<evidence type="ECO:0000256" key="1">
    <source>
        <dbReference type="ARBA" id="ARBA00022679"/>
    </source>
</evidence>
<dbReference type="CDD" id="cd14014">
    <property type="entry name" value="STKc_PknB_like"/>
    <property type="match status" value="1"/>
</dbReference>
<sequence>MHLSSGLNTSVGQATDKGPKHQNEDCLGIRMPKDPMLTMKGVVAVIADGVSSAEAGKEASETCVKNFLNDYYSTPDSWTVKTSAQKVLTALNRWLYGQGQRYIDAHRGYISTLSVLVIKSRMAHLFHIGDSRIYRLRGHDFEQLTTDHSAHVSKDKAYLTRAMGMDIRLDVDYRVEAVEEGDVFFLSTDGVHDFLTRKEIKAIIQSAGTDFELTCQTLIEMAKQTGSDDNLSCQILRIDQLPDANSEDVYKKLNDLPFPPFLNVGMTIDNYRVLDEIHASNRSQLYVVQDEDTGKKWVMKTPSVNYEDDPAYIERFIMEEWIGRRIDCPNVVKVPTDVHRRQWLYYLSEYVEGETLAKWIETTNKRDVGQILDIIEQVVRGVRSLHRKETLHQDIKPDNIVLTQDGEAKLIDFGSCLVAGVNEIVSPFERDTILGTATYAAPEYKLRRSGSVRSDLFSIAMITYEMLTGRLPFGEVFDRCESAQDFSRLKYEPAYWHNPMVPAWMDGALKKALHISPELRYESLSEFVFDLRHPNQQFMRLKNQPLIERKPMLFWRATCGCLLVSQIVTLWLWLGS</sequence>
<keyword evidence="10" id="KW-1185">Reference proteome</keyword>
<dbReference type="InterPro" id="IPR000719">
    <property type="entry name" value="Prot_kinase_dom"/>
</dbReference>
<dbReference type="Pfam" id="PF00069">
    <property type="entry name" value="Pkinase"/>
    <property type="match status" value="1"/>
</dbReference>
<evidence type="ECO:0000259" key="8">
    <source>
        <dbReference type="PROSITE" id="PS51746"/>
    </source>
</evidence>
<dbReference type="InterPro" id="IPR036457">
    <property type="entry name" value="PPM-type-like_dom_sf"/>
</dbReference>
<evidence type="ECO:0000256" key="5">
    <source>
        <dbReference type="SAM" id="MobiDB-lite"/>
    </source>
</evidence>
<accession>A0ABY6N071</accession>
<feature type="domain" description="PPM-type phosphatase" evidence="8">
    <location>
        <begin position="10"/>
        <end position="238"/>
    </location>
</feature>
<dbReference type="GO" id="GO:0016301">
    <property type="term" value="F:kinase activity"/>
    <property type="evidence" value="ECO:0007669"/>
    <property type="project" value="UniProtKB-KW"/>
</dbReference>
<dbReference type="SUPFAM" id="SSF56112">
    <property type="entry name" value="Protein kinase-like (PK-like)"/>
    <property type="match status" value="1"/>
</dbReference>
<dbReference type="Pfam" id="PF13672">
    <property type="entry name" value="PP2C_2"/>
    <property type="match status" value="1"/>
</dbReference>
<dbReference type="PROSITE" id="PS51746">
    <property type="entry name" value="PPM_2"/>
    <property type="match status" value="1"/>
</dbReference>
<keyword evidence="1" id="KW-0808">Transferase</keyword>
<evidence type="ECO:0000256" key="2">
    <source>
        <dbReference type="ARBA" id="ARBA00022741"/>
    </source>
</evidence>
<dbReference type="EMBL" id="CP100390">
    <property type="protein sequence ID" value="UZE95496.1"/>
    <property type="molecule type" value="Genomic_DNA"/>
</dbReference>
<dbReference type="CDD" id="cd00143">
    <property type="entry name" value="PP2Cc"/>
    <property type="match status" value="1"/>
</dbReference>
<organism evidence="9 10">
    <name type="scientific">Alkalimarinus alittae</name>
    <dbReference type="NCBI Taxonomy" id="2961619"/>
    <lineage>
        <taxon>Bacteria</taxon>
        <taxon>Pseudomonadati</taxon>
        <taxon>Pseudomonadota</taxon>
        <taxon>Gammaproteobacteria</taxon>
        <taxon>Alteromonadales</taxon>
        <taxon>Alteromonadaceae</taxon>
        <taxon>Alkalimarinus</taxon>
    </lineage>
</organism>
<keyword evidence="3 9" id="KW-0418">Kinase</keyword>
<dbReference type="PANTHER" id="PTHR43289:SF6">
    <property type="entry name" value="SERINE_THREONINE-PROTEIN KINASE NEKL-3"/>
    <property type="match status" value="1"/>
</dbReference>
<evidence type="ECO:0000256" key="4">
    <source>
        <dbReference type="ARBA" id="ARBA00022840"/>
    </source>
</evidence>
<evidence type="ECO:0000259" key="7">
    <source>
        <dbReference type="PROSITE" id="PS50011"/>
    </source>
</evidence>
<dbReference type="SMART" id="SM00331">
    <property type="entry name" value="PP2C_SIG"/>
    <property type="match status" value="1"/>
</dbReference>
<dbReference type="Gene3D" id="3.30.200.20">
    <property type="entry name" value="Phosphorylase Kinase, domain 1"/>
    <property type="match status" value="1"/>
</dbReference>
<name>A0ABY6N071_9ALTE</name>
<keyword evidence="6" id="KW-0472">Membrane</keyword>